<gene>
    <name evidence="2" type="ORF">N0V84_001471</name>
</gene>
<dbReference type="Pfam" id="PF12937">
    <property type="entry name" value="F-box-like"/>
    <property type="match status" value="1"/>
</dbReference>
<accession>A0A9W8WKY2</accession>
<sequence>MELNDFPNEVLSTIFSHLSTKRDKHCLDSRYFPRVWPIRLVCRRWNDIATAQLFHTLTLHHTLRAKEEDFSSWHSLLETDAIRAAVRRVAIESSPWSPWRQPGDKYDDYLTDKRPEFASAINRICDLPHLDVLEVRFSRFCAGRHTVRHKGNIEPSTTRARTLKTVLKAMRRRAARPDTTVIRELVLDHLQNMPLPKDLTDGLLENIERLHLQIADELTMTPEDRAHLCEWHEYHPYLQNTLLPPVAEQLVELTISGNQTWGAIPGQFNGKGLHFPRLKTLTLAQYVIARQDQFEWVLSLESLTSLRLHSCSIATHILVLQPDFARWKIDMRDWKRVTDRPMVQTYDEPRSRYKKNPDEHYLTPGYYLHPLRWDVMFESIRERLPHLQEFRFTKEDWDLFFRHASTSLGLVSDRYIGFGKYWCPLRDYNVAASHYIEENRWGEPKKLLEITEEADRRALERLLETTRERRMTARPV</sequence>
<dbReference type="SUPFAM" id="SSF52058">
    <property type="entry name" value="L domain-like"/>
    <property type="match status" value="1"/>
</dbReference>
<dbReference type="EMBL" id="JAPEUR010000015">
    <property type="protein sequence ID" value="KAJ4328103.1"/>
    <property type="molecule type" value="Genomic_DNA"/>
</dbReference>
<dbReference type="Gene3D" id="3.80.10.10">
    <property type="entry name" value="Ribonuclease Inhibitor"/>
    <property type="match status" value="1"/>
</dbReference>
<reference evidence="2" key="1">
    <citation type="submission" date="2022-10" db="EMBL/GenBank/DDBJ databases">
        <title>Tapping the CABI collections for fungal endophytes: first genome assemblies for Collariella, Neodidymelliopsis, Ascochyta clinopodiicola, Didymella pomorum, Didymosphaeria variabile, Neocosmospora piperis and Neocucurbitaria cava.</title>
        <authorList>
            <person name="Hill R."/>
        </authorList>
    </citation>
    <scope>NUCLEOTIDE SEQUENCE</scope>
    <source>
        <strain evidence="2">IMI 366586</strain>
    </source>
</reference>
<organism evidence="2 3">
    <name type="scientific">Fusarium piperis</name>
    <dbReference type="NCBI Taxonomy" id="1435070"/>
    <lineage>
        <taxon>Eukaryota</taxon>
        <taxon>Fungi</taxon>
        <taxon>Dikarya</taxon>
        <taxon>Ascomycota</taxon>
        <taxon>Pezizomycotina</taxon>
        <taxon>Sordariomycetes</taxon>
        <taxon>Hypocreomycetidae</taxon>
        <taxon>Hypocreales</taxon>
        <taxon>Nectriaceae</taxon>
        <taxon>Fusarium</taxon>
        <taxon>Fusarium solani species complex</taxon>
    </lineage>
</organism>
<dbReference type="PROSITE" id="PS50181">
    <property type="entry name" value="FBOX"/>
    <property type="match status" value="1"/>
</dbReference>
<dbReference type="PANTHER" id="PTHR42057">
    <property type="entry name" value="F-BOX DOMAIN PROTEIN (AFU_ORTHOLOGUE AFUA_4G00200)"/>
    <property type="match status" value="1"/>
</dbReference>
<evidence type="ECO:0000259" key="1">
    <source>
        <dbReference type="PROSITE" id="PS50181"/>
    </source>
</evidence>
<proteinExistence type="predicted"/>
<comment type="caution">
    <text evidence="2">The sequence shown here is derived from an EMBL/GenBank/DDBJ whole genome shotgun (WGS) entry which is preliminary data.</text>
</comment>
<evidence type="ECO:0000313" key="3">
    <source>
        <dbReference type="Proteomes" id="UP001140502"/>
    </source>
</evidence>
<dbReference type="PANTHER" id="PTHR42057:SF2">
    <property type="entry name" value="F-BOX DOMAIN PROTEIN (AFU_ORTHOLOGUE AFUA_4G00200)-RELATED"/>
    <property type="match status" value="1"/>
</dbReference>
<protein>
    <recommendedName>
        <fullName evidence="1">F-box domain-containing protein</fullName>
    </recommendedName>
</protein>
<feature type="domain" description="F-box" evidence="1">
    <location>
        <begin position="1"/>
        <end position="57"/>
    </location>
</feature>
<name>A0A9W8WKY2_9HYPO</name>
<dbReference type="OrthoDB" id="3140657at2759"/>
<dbReference type="Proteomes" id="UP001140502">
    <property type="component" value="Unassembled WGS sequence"/>
</dbReference>
<keyword evidence="3" id="KW-1185">Reference proteome</keyword>
<dbReference type="InterPro" id="IPR032675">
    <property type="entry name" value="LRR_dom_sf"/>
</dbReference>
<dbReference type="InterPro" id="IPR001810">
    <property type="entry name" value="F-box_dom"/>
</dbReference>
<dbReference type="AlphaFoldDB" id="A0A9W8WKY2"/>
<evidence type="ECO:0000313" key="2">
    <source>
        <dbReference type="EMBL" id="KAJ4328103.1"/>
    </source>
</evidence>
<dbReference type="Gene3D" id="1.20.1280.50">
    <property type="match status" value="1"/>
</dbReference>